<organism evidence="1 2">
    <name type="scientific">Geoalkalibacter subterraneus</name>
    <dbReference type="NCBI Taxonomy" id="483547"/>
    <lineage>
        <taxon>Bacteria</taxon>
        <taxon>Pseudomonadati</taxon>
        <taxon>Thermodesulfobacteriota</taxon>
        <taxon>Desulfuromonadia</taxon>
        <taxon>Desulfuromonadales</taxon>
        <taxon>Geoalkalibacteraceae</taxon>
        <taxon>Geoalkalibacter</taxon>
    </lineage>
</organism>
<dbReference type="RefSeq" id="WP_040202925.1">
    <property type="nucleotide sequence ID" value="NZ_CP010312.1"/>
</dbReference>
<evidence type="ECO:0000313" key="1">
    <source>
        <dbReference type="EMBL" id="AJF08267.1"/>
    </source>
</evidence>
<dbReference type="EMBL" id="CP010312">
    <property type="protein sequence ID" value="AJF08267.1"/>
    <property type="molecule type" value="Genomic_DNA"/>
</dbReference>
<name>A0A0B5FJC0_9BACT</name>
<reference evidence="1 2" key="1">
    <citation type="journal article" date="2015" name="Genome Announc.">
        <title>Genomes of Geoalkalibacter ferrihydriticus Z-0531T and Geoalkalibacter subterraneus Red1T, Two Haloalkaliphilic Metal-Reducing Deltaproteobacteria.</title>
        <authorList>
            <person name="Badalamenti J.P."/>
            <person name="Krajmalnik-Brown R."/>
            <person name="Torres C.I."/>
            <person name="Bond D.R."/>
        </authorList>
    </citation>
    <scope>NUCLEOTIDE SEQUENCE [LARGE SCALE GENOMIC DNA]</scope>
    <source>
        <strain evidence="1 2">Red1</strain>
        <plasmid evidence="2">Plasmid pGSUB1</plasmid>
    </source>
</reference>
<dbReference type="HOGENOM" id="CLU_2806363_0_0_7"/>
<dbReference type="AlphaFoldDB" id="A0A0B5FJC0"/>
<evidence type="ECO:0000313" key="2">
    <source>
        <dbReference type="Proteomes" id="UP000035036"/>
    </source>
</evidence>
<dbReference type="Proteomes" id="UP000035036">
    <property type="component" value="Plasmid pGSUB1"/>
</dbReference>
<keyword evidence="1" id="KW-0614">Plasmid</keyword>
<geneLocation type="plasmid" evidence="1 2">
    <name>pGSUB1</name>
</geneLocation>
<gene>
    <name evidence="1" type="ORF">GSUB_17470</name>
</gene>
<dbReference type="KEGG" id="gsb:GSUB_17470"/>
<accession>A0A0B5FJC0</accession>
<proteinExistence type="predicted"/>
<keyword evidence="2" id="KW-1185">Reference proteome</keyword>
<sequence>MQETVMAPGVALDGTGRPVQVLSKGRVRFLTKVELEEIPLNCWHKYCQHRLSMSHEQAISKFGRNTV</sequence>
<protein>
    <submittedName>
        <fullName evidence="1">Uncharacterized protein</fullName>
    </submittedName>
</protein>